<dbReference type="AlphaFoldDB" id="A0A5S9R0A5"/>
<organism evidence="7 8">
    <name type="scientific">BD1-7 clade bacterium</name>
    <dbReference type="NCBI Taxonomy" id="2029982"/>
    <lineage>
        <taxon>Bacteria</taxon>
        <taxon>Pseudomonadati</taxon>
        <taxon>Pseudomonadota</taxon>
        <taxon>Gammaproteobacteria</taxon>
        <taxon>Cellvibrionales</taxon>
        <taxon>Spongiibacteraceae</taxon>
        <taxon>BD1-7 clade</taxon>
    </lineage>
</organism>
<dbReference type="Proteomes" id="UP000441399">
    <property type="component" value="Unassembled WGS sequence"/>
</dbReference>
<protein>
    <recommendedName>
        <fullName evidence="4">Peptidyl-prolyl cis-trans isomerase</fullName>
        <shortName evidence="4">PPIase</shortName>
        <ecNumber evidence="4">5.2.1.8</ecNumber>
    </recommendedName>
</protein>
<name>A0A5S9R0A5_9GAMM</name>
<comment type="similarity">
    <text evidence="1 4">Belongs to the cyclophilin-type PPIase family.</text>
</comment>
<feature type="domain" description="PPIase cyclophilin-type" evidence="6">
    <location>
        <begin position="34"/>
        <end position="187"/>
    </location>
</feature>
<comment type="catalytic activity">
    <reaction evidence="4">
        <text>[protein]-peptidylproline (omega=180) = [protein]-peptidylproline (omega=0)</text>
        <dbReference type="Rhea" id="RHEA:16237"/>
        <dbReference type="Rhea" id="RHEA-COMP:10747"/>
        <dbReference type="Rhea" id="RHEA-COMP:10748"/>
        <dbReference type="ChEBI" id="CHEBI:83833"/>
        <dbReference type="ChEBI" id="CHEBI:83834"/>
        <dbReference type="EC" id="5.2.1.8"/>
    </reaction>
</comment>
<keyword evidence="4" id="KW-0732">Signal</keyword>
<dbReference type="EMBL" id="CACSIO010000061">
    <property type="protein sequence ID" value="CAA0124992.1"/>
    <property type="molecule type" value="Genomic_DNA"/>
</dbReference>
<feature type="compositionally biased region" description="Basic and acidic residues" evidence="5">
    <location>
        <begin position="190"/>
        <end position="199"/>
    </location>
</feature>
<keyword evidence="8" id="KW-1185">Reference proteome</keyword>
<evidence type="ECO:0000313" key="8">
    <source>
        <dbReference type="Proteomes" id="UP000441399"/>
    </source>
</evidence>
<sequence>MFNNTLKTLLLSSSMLISTLVFANPHVEFETSEGNFTVELYPDKAPKSVENFLKYVNKGFYNGTIFHRVIDGFMIQGGGFEPDMLKKKPGAPIQNEADNGLRNDYGTIAMARTNDPHSATAQFFVNVEDNQFLNHSAKTMRGWGYTVFGKVSKGMDTITKIKKVQTSRRGPFQNVPVQDVVIKQAHVIAEKPAKAEPANDKAASPAKAANGQ</sequence>
<dbReference type="SUPFAM" id="SSF50891">
    <property type="entry name" value="Cyclophilin-like"/>
    <property type="match status" value="1"/>
</dbReference>
<dbReference type="PANTHER" id="PTHR43246">
    <property type="entry name" value="PEPTIDYL-PROLYL CIS-TRANS ISOMERASE CYP38, CHLOROPLASTIC"/>
    <property type="match status" value="1"/>
</dbReference>
<dbReference type="GO" id="GO:0006457">
    <property type="term" value="P:protein folding"/>
    <property type="evidence" value="ECO:0007669"/>
    <property type="project" value="InterPro"/>
</dbReference>
<dbReference type="InterPro" id="IPR044665">
    <property type="entry name" value="E_coli_cyclophilin_A-like"/>
</dbReference>
<keyword evidence="3 4" id="KW-0413">Isomerase</keyword>
<evidence type="ECO:0000259" key="6">
    <source>
        <dbReference type="PROSITE" id="PS50072"/>
    </source>
</evidence>
<dbReference type="PROSITE" id="PS00170">
    <property type="entry name" value="CSA_PPIASE_1"/>
    <property type="match status" value="1"/>
</dbReference>
<dbReference type="PROSITE" id="PS50072">
    <property type="entry name" value="CSA_PPIASE_2"/>
    <property type="match status" value="1"/>
</dbReference>
<keyword evidence="2 4" id="KW-0697">Rotamase</keyword>
<gene>
    <name evidence="7" type="ORF">OPDIPICF_03292</name>
</gene>
<dbReference type="PRINTS" id="PR00153">
    <property type="entry name" value="CSAPPISMRASE"/>
</dbReference>
<accession>A0A5S9R0A5</accession>
<evidence type="ECO:0000256" key="3">
    <source>
        <dbReference type="ARBA" id="ARBA00023235"/>
    </source>
</evidence>
<proteinExistence type="inferred from homology"/>
<dbReference type="InterPro" id="IPR020892">
    <property type="entry name" value="Cyclophilin-type_PPIase_CS"/>
</dbReference>
<evidence type="ECO:0000256" key="1">
    <source>
        <dbReference type="ARBA" id="ARBA00007365"/>
    </source>
</evidence>
<evidence type="ECO:0000256" key="5">
    <source>
        <dbReference type="SAM" id="MobiDB-lite"/>
    </source>
</evidence>
<dbReference type="Pfam" id="PF00160">
    <property type="entry name" value="Pro_isomerase"/>
    <property type="match status" value="1"/>
</dbReference>
<evidence type="ECO:0000313" key="7">
    <source>
        <dbReference type="EMBL" id="CAA0124992.1"/>
    </source>
</evidence>
<dbReference type="GO" id="GO:0003755">
    <property type="term" value="F:peptidyl-prolyl cis-trans isomerase activity"/>
    <property type="evidence" value="ECO:0007669"/>
    <property type="project" value="UniProtKB-UniRule"/>
</dbReference>
<evidence type="ECO:0000256" key="2">
    <source>
        <dbReference type="ARBA" id="ARBA00023110"/>
    </source>
</evidence>
<dbReference type="InterPro" id="IPR002130">
    <property type="entry name" value="Cyclophilin-type_PPIase_dom"/>
</dbReference>
<dbReference type="InterPro" id="IPR029000">
    <property type="entry name" value="Cyclophilin-like_dom_sf"/>
</dbReference>
<comment type="function">
    <text evidence="4">PPIases accelerate the folding of proteins. It catalyzes the cis-trans isomerization of proline imidic peptide bonds in oligopeptides.</text>
</comment>
<feature type="signal peptide" evidence="4">
    <location>
        <begin position="1"/>
        <end position="23"/>
    </location>
</feature>
<feature type="chain" id="PRO_5025086994" description="Peptidyl-prolyl cis-trans isomerase" evidence="4">
    <location>
        <begin position="24"/>
        <end position="212"/>
    </location>
</feature>
<feature type="region of interest" description="Disordered" evidence="5">
    <location>
        <begin position="190"/>
        <end position="212"/>
    </location>
</feature>
<reference evidence="7 8" key="1">
    <citation type="submission" date="2019-11" db="EMBL/GenBank/DDBJ databases">
        <authorList>
            <person name="Holert J."/>
        </authorList>
    </citation>
    <scope>NUCLEOTIDE SEQUENCE [LARGE SCALE GENOMIC DNA]</scope>
    <source>
        <strain evidence="7">SB11_3</strain>
    </source>
</reference>
<dbReference type="EC" id="5.2.1.8" evidence="4"/>
<dbReference type="CDD" id="cd01920">
    <property type="entry name" value="cyclophilin_EcCYP_like"/>
    <property type="match status" value="1"/>
</dbReference>
<dbReference type="Gene3D" id="2.40.100.10">
    <property type="entry name" value="Cyclophilin-like"/>
    <property type="match status" value="1"/>
</dbReference>
<feature type="compositionally biased region" description="Low complexity" evidence="5">
    <location>
        <begin position="200"/>
        <end position="212"/>
    </location>
</feature>
<evidence type="ECO:0000256" key="4">
    <source>
        <dbReference type="RuleBase" id="RU363019"/>
    </source>
</evidence>